<sequence length="329" mass="36781">MTVSQLSVRSHTQTPFTSRSSLTVRPASAARQSERDPIQAFSDQQKADRKAAKTISAYARDLRLLEQAIFTVAPTSGLLTVSNQALIAALTSPTIQNKPCGKPRAAGSIERLKAASRSFFSWAVDEGLRADNPAQRVKLRRVSRKVPEFLSQRAKTLVLRELRSRTGFAALRDRVMIETFLCTGLRLQELINLNVADVDLDNKRLLIVGKGEVPQAKFLKTDLRTLFRRYLRERAKKAPADVDALFFSNRLTRISAAQVDNRVRYWVAKAGIEQHVTPHTLRHTFATHLYEKTGDLLVVKEALGHADISTTLIYTHLSNQALADAIEQL</sequence>
<evidence type="ECO:0000256" key="9">
    <source>
        <dbReference type="PROSITE-ProRule" id="PRU01248"/>
    </source>
</evidence>
<dbReference type="InterPro" id="IPR010998">
    <property type="entry name" value="Integrase_recombinase_N"/>
</dbReference>
<keyword evidence="7" id="KW-0233">DNA recombination</keyword>
<dbReference type="GO" id="GO:0006310">
    <property type="term" value="P:DNA recombination"/>
    <property type="evidence" value="ECO:0007669"/>
    <property type="project" value="UniProtKB-KW"/>
</dbReference>
<keyword evidence="14" id="KW-1185">Reference proteome</keyword>
<dbReference type="Proteomes" id="UP000664417">
    <property type="component" value="Unassembled WGS sequence"/>
</dbReference>
<dbReference type="PANTHER" id="PTHR30349:SF77">
    <property type="entry name" value="TYROSINE RECOMBINASE XERC"/>
    <property type="match status" value="1"/>
</dbReference>
<organism evidence="13 14">
    <name type="scientific">Acanthopleuribacter pedis</name>
    <dbReference type="NCBI Taxonomy" id="442870"/>
    <lineage>
        <taxon>Bacteria</taxon>
        <taxon>Pseudomonadati</taxon>
        <taxon>Acidobacteriota</taxon>
        <taxon>Holophagae</taxon>
        <taxon>Acanthopleuribacterales</taxon>
        <taxon>Acanthopleuribacteraceae</taxon>
        <taxon>Acanthopleuribacter</taxon>
    </lineage>
</organism>
<feature type="compositionally biased region" description="Polar residues" evidence="10">
    <location>
        <begin position="1"/>
        <end position="23"/>
    </location>
</feature>
<keyword evidence="4" id="KW-0159">Chromosome partition</keyword>
<keyword evidence="2" id="KW-0963">Cytoplasm</keyword>
<evidence type="ECO:0000256" key="4">
    <source>
        <dbReference type="ARBA" id="ARBA00022829"/>
    </source>
</evidence>
<protein>
    <submittedName>
        <fullName evidence="13">Tyrosine-type recombinase/integrase</fullName>
    </submittedName>
</protein>
<evidence type="ECO:0000256" key="2">
    <source>
        <dbReference type="ARBA" id="ARBA00022490"/>
    </source>
</evidence>
<dbReference type="GO" id="GO:0007059">
    <property type="term" value="P:chromosome segregation"/>
    <property type="evidence" value="ECO:0007669"/>
    <property type="project" value="UniProtKB-KW"/>
</dbReference>
<dbReference type="GO" id="GO:0005737">
    <property type="term" value="C:cytoplasm"/>
    <property type="evidence" value="ECO:0007669"/>
    <property type="project" value="UniProtKB-SubCell"/>
</dbReference>
<evidence type="ECO:0000256" key="10">
    <source>
        <dbReference type="SAM" id="MobiDB-lite"/>
    </source>
</evidence>
<dbReference type="GO" id="GO:0003677">
    <property type="term" value="F:DNA binding"/>
    <property type="evidence" value="ECO:0007669"/>
    <property type="project" value="UniProtKB-UniRule"/>
</dbReference>
<dbReference type="InterPro" id="IPR044068">
    <property type="entry name" value="CB"/>
</dbReference>
<dbReference type="RefSeq" id="WP_207858756.1">
    <property type="nucleotide sequence ID" value="NZ_JAFREP010000008.1"/>
</dbReference>
<dbReference type="Gene3D" id="1.10.150.130">
    <property type="match status" value="1"/>
</dbReference>
<keyword evidence="5" id="KW-0229">DNA integration</keyword>
<feature type="domain" description="Core-binding (CB)" evidence="12">
    <location>
        <begin position="32"/>
        <end position="124"/>
    </location>
</feature>
<proteinExistence type="predicted"/>
<feature type="region of interest" description="Disordered" evidence="10">
    <location>
        <begin position="1"/>
        <end position="46"/>
    </location>
</feature>
<reference evidence="13" key="1">
    <citation type="submission" date="2021-03" db="EMBL/GenBank/DDBJ databases">
        <authorList>
            <person name="Wang G."/>
        </authorList>
    </citation>
    <scope>NUCLEOTIDE SEQUENCE</scope>
    <source>
        <strain evidence="13">KCTC 12899</strain>
    </source>
</reference>
<dbReference type="GO" id="GO:0051301">
    <property type="term" value="P:cell division"/>
    <property type="evidence" value="ECO:0007669"/>
    <property type="project" value="UniProtKB-KW"/>
</dbReference>
<dbReference type="InterPro" id="IPR050090">
    <property type="entry name" value="Tyrosine_recombinase_XerCD"/>
</dbReference>
<name>A0A8J7U541_9BACT</name>
<comment type="caution">
    <text evidence="13">The sequence shown here is derived from an EMBL/GenBank/DDBJ whole genome shotgun (WGS) entry which is preliminary data.</text>
</comment>
<keyword evidence="3" id="KW-0132">Cell division</keyword>
<dbReference type="EMBL" id="JAFREP010000008">
    <property type="protein sequence ID" value="MBO1318936.1"/>
    <property type="molecule type" value="Genomic_DNA"/>
</dbReference>
<evidence type="ECO:0000313" key="14">
    <source>
        <dbReference type="Proteomes" id="UP000664417"/>
    </source>
</evidence>
<evidence type="ECO:0000259" key="12">
    <source>
        <dbReference type="PROSITE" id="PS51900"/>
    </source>
</evidence>
<dbReference type="Pfam" id="PF00589">
    <property type="entry name" value="Phage_integrase"/>
    <property type="match status" value="1"/>
</dbReference>
<dbReference type="PANTHER" id="PTHR30349">
    <property type="entry name" value="PHAGE INTEGRASE-RELATED"/>
    <property type="match status" value="1"/>
</dbReference>
<feature type="domain" description="Tyr recombinase" evidence="11">
    <location>
        <begin position="145"/>
        <end position="327"/>
    </location>
</feature>
<dbReference type="InterPro" id="IPR002104">
    <property type="entry name" value="Integrase_catalytic"/>
</dbReference>
<evidence type="ECO:0000256" key="5">
    <source>
        <dbReference type="ARBA" id="ARBA00022908"/>
    </source>
</evidence>
<evidence type="ECO:0000256" key="1">
    <source>
        <dbReference type="ARBA" id="ARBA00004496"/>
    </source>
</evidence>
<evidence type="ECO:0000259" key="11">
    <source>
        <dbReference type="PROSITE" id="PS51898"/>
    </source>
</evidence>
<dbReference type="GO" id="GO:0015074">
    <property type="term" value="P:DNA integration"/>
    <property type="evidence" value="ECO:0007669"/>
    <property type="project" value="UniProtKB-KW"/>
</dbReference>
<dbReference type="AlphaFoldDB" id="A0A8J7U541"/>
<evidence type="ECO:0000256" key="6">
    <source>
        <dbReference type="ARBA" id="ARBA00023125"/>
    </source>
</evidence>
<evidence type="ECO:0000256" key="8">
    <source>
        <dbReference type="ARBA" id="ARBA00023306"/>
    </source>
</evidence>
<gene>
    <name evidence="13" type="ORF">J3U88_10735</name>
</gene>
<keyword evidence="8" id="KW-0131">Cell cycle</keyword>
<dbReference type="PROSITE" id="PS51898">
    <property type="entry name" value="TYR_RECOMBINASE"/>
    <property type="match status" value="1"/>
</dbReference>
<dbReference type="PROSITE" id="PS51900">
    <property type="entry name" value="CB"/>
    <property type="match status" value="1"/>
</dbReference>
<dbReference type="SUPFAM" id="SSF56349">
    <property type="entry name" value="DNA breaking-rejoining enzymes"/>
    <property type="match status" value="1"/>
</dbReference>
<evidence type="ECO:0000256" key="7">
    <source>
        <dbReference type="ARBA" id="ARBA00023172"/>
    </source>
</evidence>
<evidence type="ECO:0000256" key="3">
    <source>
        <dbReference type="ARBA" id="ARBA00022618"/>
    </source>
</evidence>
<keyword evidence="6 9" id="KW-0238">DNA-binding</keyword>
<accession>A0A8J7U541</accession>
<dbReference type="InterPro" id="IPR013762">
    <property type="entry name" value="Integrase-like_cat_sf"/>
</dbReference>
<dbReference type="Gene3D" id="1.10.443.10">
    <property type="entry name" value="Intergrase catalytic core"/>
    <property type="match status" value="1"/>
</dbReference>
<comment type="subcellular location">
    <subcellularLocation>
        <location evidence="1">Cytoplasm</location>
    </subcellularLocation>
</comment>
<evidence type="ECO:0000313" key="13">
    <source>
        <dbReference type="EMBL" id="MBO1318936.1"/>
    </source>
</evidence>
<dbReference type="InterPro" id="IPR011010">
    <property type="entry name" value="DNA_brk_join_enz"/>
</dbReference>